<gene>
    <name evidence="1" type="ORF">DEO72_LG8g2845</name>
</gene>
<sequence length="65" mass="7354">MSDFSAVRVIARLENQEYKMDSKGLQFVDYSEEKKAIVDVAVSNKELGHAVVKEAFEELGIAYKE</sequence>
<organism evidence="1 2">
    <name type="scientific">Vigna unguiculata</name>
    <name type="common">Cowpea</name>
    <dbReference type="NCBI Taxonomy" id="3917"/>
    <lineage>
        <taxon>Eukaryota</taxon>
        <taxon>Viridiplantae</taxon>
        <taxon>Streptophyta</taxon>
        <taxon>Embryophyta</taxon>
        <taxon>Tracheophyta</taxon>
        <taxon>Spermatophyta</taxon>
        <taxon>Magnoliopsida</taxon>
        <taxon>eudicotyledons</taxon>
        <taxon>Gunneridae</taxon>
        <taxon>Pentapetalae</taxon>
        <taxon>rosids</taxon>
        <taxon>fabids</taxon>
        <taxon>Fabales</taxon>
        <taxon>Fabaceae</taxon>
        <taxon>Papilionoideae</taxon>
        <taxon>50 kb inversion clade</taxon>
        <taxon>NPAAA clade</taxon>
        <taxon>indigoferoid/millettioid clade</taxon>
        <taxon>Phaseoleae</taxon>
        <taxon>Vigna</taxon>
    </lineage>
</organism>
<name>A0A4D6MVN2_VIGUN</name>
<proteinExistence type="predicted"/>
<evidence type="ECO:0000313" key="2">
    <source>
        <dbReference type="Proteomes" id="UP000501690"/>
    </source>
</evidence>
<keyword evidence="2" id="KW-1185">Reference proteome</keyword>
<dbReference type="EMBL" id="CP039352">
    <property type="protein sequence ID" value="QCE04804.1"/>
    <property type="molecule type" value="Genomic_DNA"/>
</dbReference>
<reference evidence="1 2" key="1">
    <citation type="submission" date="2019-04" db="EMBL/GenBank/DDBJ databases">
        <title>An improved genome assembly and genetic linkage map for asparagus bean, Vigna unguiculata ssp. sesquipedialis.</title>
        <authorList>
            <person name="Xia Q."/>
            <person name="Zhang R."/>
            <person name="Dong Y."/>
        </authorList>
    </citation>
    <scope>NUCLEOTIDE SEQUENCE [LARGE SCALE GENOMIC DNA]</scope>
    <source>
        <tissue evidence="1">Leaf</tissue>
    </source>
</reference>
<dbReference type="AlphaFoldDB" id="A0A4D6MVN2"/>
<accession>A0A4D6MVN2</accession>
<evidence type="ECO:0000313" key="1">
    <source>
        <dbReference type="EMBL" id="QCE04804.1"/>
    </source>
</evidence>
<dbReference type="Proteomes" id="UP000501690">
    <property type="component" value="Linkage Group LG8"/>
</dbReference>
<protein>
    <submittedName>
        <fullName evidence="1">Uncharacterized protein</fullName>
    </submittedName>
</protein>